<dbReference type="EMBL" id="JAUSUL010000002">
    <property type="protein sequence ID" value="MDQ0316418.1"/>
    <property type="molecule type" value="Genomic_DNA"/>
</dbReference>
<dbReference type="RefSeq" id="WP_306886239.1">
    <property type="nucleotide sequence ID" value="NZ_JAUSUL010000002.1"/>
</dbReference>
<protein>
    <submittedName>
        <fullName evidence="1">Uncharacterized protein</fullName>
    </submittedName>
</protein>
<accession>A0AAE3VQQ4</accession>
<sequence>MSDKPVKKFRIGYVEAAIWENEGNGDRTFHNVTLQRKYRDGDDVKNTNSFAHADLLNAARLLQKCEAWISDQ</sequence>
<name>A0AAE3VQQ4_9HYPH</name>
<gene>
    <name evidence="1" type="ORF">J2S73_002875</name>
</gene>
<dbReference type="Proteomes" id="UP001229244">
    <property type="component" value="Unassembled WGS sequence"/>
</dbReference>
<keyword evidence="2" id="KW-1185">Reference proteome</keyword>
<dbReference type="AlphaFoldDB" id="A0AAE3VQQ4"/>
<proteinExistence type="predicted"/>
<organism evidence="1 2">
    <name type="scientific">Amorphus orientalis</name>
    <dbReference type="NCBI Taxonomy" id="649198"/>
    <lineage>
        <taxon>Bacteria</taxon>
        <taxon>Pseudomonadati</taxon>
        <taxon>Pseudomonadota</taxon>
        <taxon>Alphaproteobacteria</taxon>
        <taxon>Hyphomicrobiales</taxon>
        <taxon>Amorphaceae</taxon>
        <taxon>Amorphus</taxon>
    </lineage>
</organism>
<reference evidence="1" key="1">
    <citation type="submission" date="2023-07" db="EMBL/GenBank/DDBJ databases">
        <title>Genomic Encyclopedia of Type Strains, Phase IV (KMG-IV): sequencing the most valuable type-strain genomes for metagenomic binning, comparative biology and taxonomic classification.</title>
        <authorList>
            <person name="Goeker M."/>
        </authorList>
    </citation>
    <scope>NUCLEOTIDE SEQUENCE</scope>
    <source>
        <strain evidence="1">DSM 21202</strain>
    </source>
</reference>
<evidence type="ECO:0000313" key="2">
    <source>
        <dbReference type="Proteomes" id="UP001229244"/>
    </source>
</evidence>
<evidence type="ECO:0000313" key="1">
    <source>
        <dbReference type="EMBL" id="MDQ0316418.1"/>
    </source>
</evidence>
<comment type="caution">
    <text evidence="1">The sequence shown here is derived from an EMBL/GenBank/DDBJ whole genome shotgun (WGS) entry which is preliminary data.</text>
</comment>